<dbReference type="SMART" id="SM00220">
    <property type="entry name" value="S_TKc"/>
    <property type="match status" value="1"/>
</dbReference>
<dbReference type="AlphaFoldDB" id="A0AAW1PHG4"/>
<keyword evidence="5" id="KW-0067">ATP-binding</keyword>
<dbReference type="InterPro" id="IPR000719">
    <property type="entry name" value="Prot_kinase_dom"/>
</dbReference>
<dbReference type="PANTHER" id="PTHR24350">
    <property type="entry name" value="SERINE/THREONINE-PROTEIN KINASE IAL-RELATED"/>
    <property type="match status" value="1"/>
</dbReference>
<dbReference type="GO" id="GO:0004674">
    <property type="term" value="F:protein serine/threonine kinase activity"/>
    <property type="evidence" value="ECO:0007669"/>
    <property type="project" value="UniProtKB-KW"/>
</dbReference>
<evidence type="ECO:0000256" key="2">
    <source>
        <dbReference type="ARBA" id="ARBA00022679"/>
    </source>
</evidence>
<dbReference type="Proteomes" id="UP001489004">
    <property type="component" value="Unassembled WGS sequence"/>
</dbReference>
<keyword evidence="9" id="KW-1185">Reference proteome</keyword>
<organism evidence="8 9">
    <name type="scientific">[Myrmecia] bisecta</name>
    <dbReference type="NCBI Taxonomy" id="41462"/>
    <lineage>
        <taxon>Eukaryota</taxon>
        <taxon>Viridiplantae</taxon>
        <taxon>Chlorophyta</taxon>
        <taxon>core chlorophytes</taxon>
        <taxon>Trebouxiophyceae</taxon>
        <taxon>Trebouxiales</taxon>
        <taxon>Trebouxiaceae</taxon>
        <taxon>Myrmecia</taxon>
    </lineage>
</organism>
<keyword evidence="1" id="KW-0723">Serine/threonine-protein kinase</keyword>
<evidence type="ECO:0000313" key="8">
    <source>
        <dbReference type="EMBL" id="KAK9807845.1"/>
    </source>
</evidence>
<keyword evidence="3" id="KW-0547">Nucleotide-binding</keyword>
<dbReference type="InterPro" id="IPR011009">
    <property type="entry name" value="Kinase-like_dom_sf"/>
</dbReference>
<dbReference type="EMBL" id="JALJOR010000012">
    <property type="protein sequence ID" value="KAK9807845.1"/>
    <property type="molecule type" value="Genomic_DNA"/>
</dbReference>
<reference evidence="8 9" key="1">
    <citation type="journal article" date="2024" name="Nat. Commun.">
        <title>Phylogenomics reveals the evolutionary origins of lichenization in chlorophyte algae.</title>
        <authorList>
            <person name="Puginier C."/>
            <person name="Libourel C."/>
            <person name="Otte J."/>
            <person name="Skaloud P."/>
            <person name="Haon M."/>
            <person name="Grisel S."/>
            <person name="Petersen M."/>
            <person name="Berrin J.G."/>
            <person name="Delaux P.M."/>
            <person name="Dal Grande F."/>
            <person name="Keller J."/>
        </authorList>
    </citation>
    <scope>NUCLEOTIDE SEQUENCE [LARGE SCALE GENOMIC DNA]</scope>
    <source>
        <strain evidence="8 9">SAG 2043</strain>
    </source>
</reference>
<name>A0AAW1PHG4_9CHLO</name>
<dbReference type="PROSITE" id="PS50011">
    <property type="entry name" value="PROTEIN_KINASE_DOM"/>
    <property type="match status" value="1"/>
</dbReference>
<evidence type="ECO:0000256" key="3">
    <source>
        <dbReference type="ARBA" id="ARBA00022741"/>
    </source>
</evidence>
<dbReference type="InterPro" id="IPR030616">
    <property type="entry name" value="Aur-like"/>
</dbReference>
<evidence type="ECO:0000256" key="1">
    <source>
        <dbReference type="ARBA" id="ARBA00022527"/>
    </source>
</evidence>
<feature type="domain" description="Protein kinase" evidence="7">
    <location>
        <begin position="38"/>
        <end position="300"/>
    </location>
</feature>
<gene>
    <name evidence="8" type="ORF">WJX72_011106</name>
</gene>
<dbReference type="Gene3D" id="1.10.510.10">
    <property type="entry name" value="Transferase(Phosphotransferase) domain 1"/>
    <property type="match status" value="1"/>
</dbReference>
<feature type="region of interest" description="Disordered" evidence="6">
    <location>
        <begin position="1"/>
        <end position="26"/>
    </location>
</feature>
<accession>A0AAW1PHG4</accession>
<comment type="caution">
    <text evidence="8">The sequence shown here is derived from an EMBL/GenBank/DDBJ whole genome shotgun (WGS) entry which is preliminary data.</text>
</comment>
<dbReference type="SUPFAM" id="SSF56112">
    <property type="entry name" value="Protein kinase-like (PK-like)"/>
    <property type="match status" value="1"/>
</dbReference>
<dbReference type="GO" id="GO:0005524">
    <property type="term" value="F:ATP binding"/>
    <property type="evidence" value="ECO:0007669"/>
    <property type="project" value="UniProtKB-KW"/>
</dbReference>
<evidence type="ECO:0000256" key="6">
    <source>
        <dbReference type="SAM" id="MobiDB-lite"/>
    </source>
</evidence>
<evidence type="ECO:0000259" key="7">
    <source>
        <dbReference type="PROSITE" id="PS50011"/>
    </source>
</evidence>
<sequence>MTATDTLPAACAVSPPPSAPQPASASSASCNVTGYDIQKEASSVVEGDCAVHLASHRESVQKVSVRVYHKACLSQERLQQLHDQTALLADLHHENIVHLVAAYEDAEDVYIILEQSLEQDSIAAVLQRRGGRLTESQAVREVLQPLLSALQCVYAQHGAVRPLLDPSHIHLSDKLKVQLLPSIQPATPAADATPCACDYQPPEQLGGPMMPDADIAAQADVWALGVLAFTIVTGKSPFAGASPQQTQRSVRTCDPALPSWLSAHAKAFISSALKKDASKRAGLDASKRAGLVDLLKHPWIATRQRRSSGLTLIKADWQAAADPCAVAARLKEREFEGHPGRCQVDLFTASSGELLGDHSLALSAASSLEGAQPGSFSHSMHSTSQRALGAGVGLGMHLSLRPAVSLPEGGLPQWPEAAAARTHAQMRTAAASRRDHTLRPLSMDAIREGALAIPGSLHGSQPSSPKPFVFGSFGLAQQIDEIAHKAAGGRQAADAADAGQQKSRSLWCKRLFY</sequence>
<dbReference type="Pfam" id="PF00069">
    <property type="entry name" value="Pkinase"/>
    <property type="match status" value="1"/>
</dbReference>
<evidence type="ECO:0000313" key="9">
    <source>
        <dbReference type="Proteomes" id="UP001489004"/>
    </source>
</evidence>
<protein>
    <recommendedName>
        <fullName evidence="7">Protein kinase domain-containing protein</fullName>
    </recommendedName>
</protein>
<evidence type="ECO:0000256" key="4">
    <source>
        <dbReference type="ARBA" id="ARBA00022777"/>
    </source>
</evidence>
<keyword evidence="4" id="KW-0418">Kinase</keyword>
<keyword evidence="2" id="KW-0808">Transferase</keyword>
<evidence type="ECO:0000256" key="5">
    <source>
        <dbReference type="ARBA" id="ARBA00022840"/>
    </source>
</evidence>
<proteinExistence type="predicted"/>